<dbReference type="InterPro" id="IPR025705">
    <property type="entry name" value="Beta_hexosaminidase_sua/sub"/>
</dbReference>
<comment type="catalytic activity">
    <reaction evidence="1">
        <text>Hydrolysis of terminal non-reducing N-acetyl-D-hexosamine residues in N-acetyl-beta-D-hexosaminides.</text>
        <dbReference type="EC" id="3.2.1.52"/>
    </reaction>
</comment>
<feature type="signal peptide" evidence="9">
    <location>
        <begin position="1"/>
        <end position="20"/>
    </location>
</feature>
<comment type="caution">
    <text evidence="11">The sequence shown here is derived from an EMBL/GenBank/DDBJ whole genome shotgun (WGS) entry which is preliminary data.</text>
</comment>
<dbReference type="Pfam" id="PF03173">
    <property type="entry name" value="CHB_HEX"/>
    <property type="match status" value="1"/>
</dbReference>
<evidence type="ECO:0000259" key="10">
    <source>
        <dbReference type="SMART" id="SM01081"/>
    </source>
</evidence>
<evidence type="ECO:0000256" key="5">
    <source>
        <dbReference type="ARBA" id="ARBA00023295"/>
    </source>
</evidence>
<dbReference type="InterPro" id="IPR014756">
    <property type="entry name" value="Ig_E-set"/>
</dbReference>
<dbReference type="InterPro" id="IPR004867">
    <property type="entry name" value="CHB_C_dom"/>
</dbReference>
<gene>
    <name evidence="11" type="ORF">ABS767_03210</name>
</gene>
<dbReference type="InterPro" id="IPR015882">
    <property type="entry name" value="HEX_bac_N"/>
</dbReference>
<name>A0ABW8YIQ7_9SPHN</name>
<dbReference type="SUPFAM" id="SSF81296">
    <property type="entry name" value="E set domains"/>
    <property type="match status" value="1"/>
</dbReference>
<evidence type="ECO:0000256" key="1">
    <source>
        <dbReference type="ARBA" id="ARBA00001231"/>
    </source>
</evidence>
<dbReference type="InterPro" id="IPR008965">
    <property type="entry name" value="CBM2/CBM3_carb-bd_dom_sf"/>
</dbReference>
<protein>
    <recommendedName>
        <fullName evidence="3">beta-N-acetylhexosaminidase</fullName>
        <ecNumber evidence="3">3.2.1.52</ecNumber>
    </recommendedName>
    <alternativeName>
        <fullName evidence="6">Beta-N-acetylhexosaminidase</fullName>
    </alternativeName>
    <alternativeName>
        <fullName evidence="7">N-acetyl-beta-glucosaminidase</fullName>
    </alternativeName>
</protein>
<dbReference type="Gene3D" id="2.60.40.10">
    <property type="entry name" value="Immunoglobulins"/>
    <property type="match status" value="1"/>
</dbReference>
<dbReference type="InterPro" id="IPR017853">
    <property type="entry name" value="GH"/>
</dbReference>
<proteinExistence type="inferred from homology"/>
<dbReference type="InterPro" id="IPR015883">
    <property type="entry name" value="Glyco_hydro_20_cat"/>
</dbReference>
<keyword evidence="4" id="KW-0378">Hydrolase</keyword>
<dbReference type="Proteomes" id="UP001629244">
    <property type="component" value="Unassembled WGS sequence"/>
</dbReference>
<feature type="domain" description="Chitobiase/beta-hexosaminidases N-terminal" evidence="10">
    <location>
        <begin position="35"/>
        <end position="200"/>
    </location>
</feature>
<evidence type="ECO:0000256" key="6">
    <source>
        <dbReference type="ARBA" id="ARBA00030512"/>
    </source>
</evidence>
<evidence type="ECO:0000313" key="12">
    <source>
        <dbReference type="Proteomes" id="UP001629244"/>
    </source>
</evidence>
<dbReference type="SUPFAM" id="SSF51445">
    <property type="entry name" value="(Trans)glycosidases"/>
    <property type="match status" value="1"/>
</dbReference>
<dbReference type="Gene3D" id="2.60.40.290">
    <property type="match status" value="1"/>
</dbReference>
<keyword evidence="12" id="KW-1185">Reference proteome</keyword>
<dbReference type="RefSeq" id="WP_408076923.1">
    <property type="nucleotide sequence ID" value="NZ_JBELQC010000001.1"/>
</dbReference>
<comment type="similarity">
    <text evidence="2">Belongs to the glycosyl hydrolase 20 family.</text>
</comment>
<dbReference type="Gene3D" id="3.20.20.80">
    <property type="entry name" value="Glycosidases"/>
    <property type="match status" value="1"/>
</dbReference>
<evidence type="ECO:0000256" key="8">
    <source>
        <dbReference type="SAM" id="MobiDB-lite"/>
    </source>
</evidence>
<dbReference type="Gene3D" id="3.30.379.10">
    <property type="entry name" value="Chitobiase/beta-hexosaminidase domain 2-like"/>
    <property type="match status" value="1"/>
</dbReference>
<evidence type="ECO:0000256" key="2">
    <source>
        <dbReference type="ARBA" id="ARBA00006285"/>
    </source>
</evidence>
<evidence type="ECO:0000256" key="4">
    <source>
        <dbReference type="ARBA" id="ARBA00022801"/>
    </source>
</evidence>
<dbReference type="Pfam" id="PF00728">
    <property type="entry name" value="Glyco_hydro_20"/>
    <property type="match status" value="1"/>
</dbReference>
<evidence type="ECO:0000256" key="3">
    <source>
        <dbReference type="ARBA" id="ARBA00012663"/>
    </source>
</evidence>
<dbReference type="EC" id="3.2.1.52" evidence="3"/>
<feature type="region of interest" description="Disordered" evidence="8">
    <location>
        <begin position="831"/>
        <end position="850"/>
    </location>
</feature>
<dbReference type="Pfam" id="PF02838">
    <property type="entry name" value="Glyco_hydro_20b"/>
    <property type="match status" value="1"/>
</dbReference>
<evidence type="ECO:0000256" key="7">
    <source>
        <dbReference type="ARBA" id="ARBA00033000"/>
    </source>
</evidence>
<dbReference type="CDD" id="cd02847">
    <property type="entry name" value="E_set_Chitobiase_C"/>
    <property type="match status" value="1"/>
</dbReference>
<feature type="chain" id="PRO_5046599336" description="beta-N-acetylhexosaminidase" evidence="9">
    <location>
        <begin position="21"/>
        <end position="850"/>
    </location>
</feature>
<sequence>MRRIGWMAAVSLAVAGPAVAQADAPSQRALDRLADTLDYRFEVVDNRPACPADVANCFLATITLTIPDNLPAALRTGSGLSLYFSFVNPLARVESDLFEHSAINGDFQRLTLKPGAVLRPGSRHVIKLWGVGSHLSRAVVMPNAYLAAEGRRARVIASTRDTIDPDTGLPALRFVAPMTDAARLTTKSDDDKTVWLTPERAFAENAERATAPADGIVILPRPGQAEQHDGASVDLTKGVRLTLTGVERAGIAPALAALGVREGGGLPLAIRVDPTSGIAPEGYRLEARADGVAITAADAAGASYGLRSLAQQAAFEGGKMRPLTVADAPLYPHRGLHLDLGRNFHGRDQILKLVEAMAAYKLNKLHLHLAEDEGWRIEIPALPELAQIGSVRCHDPEEKRCLLPQLGAGPDGAPGVNGYLTTADYVAIVRAASARGIEVIPSIDMPGHSRAAIVAMERRHDRLAAAGKSAEADAYRLIDPADTTTYRSIQNYSDNTLNVCIPATYRFVDTVVDALAQMHKTAGTPLKTFHLGADETAGAWVNSPACKAMIADNGGDARNLTPRFIERVATALAAKGIRAGGWSDGMGHTDPARMPANVLTNIWGVLHTGAIREAHDQLNRGWDVVLSIPDLGYFDMPYAPHPDEGGYYWASRGVDSHQVFGFMPDNLPANAALIATTSAEPQAIEDKPVRAPGRRIAGIQAQLWSETVRTDAQVDYMLFPRLLALAERGWAPARWTPPYDPGQSYAWQDPRVDRAALAAGWRDFAGRVAVQFGQLERLNIAYRVAPPGARIVGGMLEANSAFPGMAIEYRVRGGNWTRYKGPVAVQGPVELRSRSRDGKRSSRTVMVSPP</sequence>
<organism evidence="11 12">
    <name type="scientific">Sphingomonas plantiphila</name>
    <dbReference type="NCBI Taxonomy" id="3163295"/>
    <lineage>
        <taxon>Bacteria</taxon>
        <taxon>Pseudomonadati</taxon>
        <taxon>Pseudomonadota</taxon>
        <taxon>Alphaproteobacteria</taxon>
        <taxon>Sphingomonadales</taxon>
        <taxon>Sphingomonadaceae</taxon>
        <taxon>Sphingomonas</taxon>
    </lineage>
</organism>
<dbReference type="InterPro" id="IPR013783">
    <property type="entry name" value="Ig-like_fold"/>
</dbReference>
<keyword evidence="5" id="KW-0326">Glycosidase</keyword>
<dbReference type="SMART" id="SM01081">
    <property type="entry name" value="CHB_HEX"/>
    <property type="match status" value="1"/>
</dbReference>
<reference evidence="11 12" key="1">
    <citation type="submission" date="2024-06" db="EMBL/GenBank/DDBJ databases">
        <authorList>
            <person name="Kaempfer P."/>
            <person name="Viver T."/>
        </authorList>
    </citation>
    <scope>NUCLEOTIDE SEQUENCE [LARGE SCALE GENOMIC DNA]</scope>
    <source>
        <strain evidence="11 12">ST-64</strain>
    </source>
</reference>
<accession>A0ABW8YIQ7</accession>
<dbReference type="InterPro" id="IPR012291">
    <property type="entry name" value="CBM2_carb-bd_dom_sf"/>
</dbReference>
<keyword evidence="9" id="KW-0732">Signal</keyword>
<dbReference type="EMBL" id="JBELQC010000001">
    <property type="protein sequence ID" value="MFL9839963.1"/>
    <property type="molecule type" value="Genomic_DNA"/>
</dbReference>
<dbReference type="SUPFAM" id="SSF55545">
    <property type="entry name" value="beta-N-acetylhexosaminidase-like domain"/>
    <property type="match status" value="1"/>
</dbReference>
<evidence type="ECO:0000256" key="9">
    <source>
        <dbReference type="SAM" id="SignalP"/>
    </source>
</evidence>
<dbReference type="SUPFAM" id="SSF49384">
    <property type="entry name" value="Carbohydrate-binding domain"/>
    <property type="match status" value="1"/>
</dbReference>
<dbReference type="InterPro" id="IPR004866">
    <property type="entry name" value="CHB/HEX_N_dom"/>
</dbReference>
<dbReference type="PANTHER" id="PTHR22600:SF57">
    <property type="entry name" value="BETA-N-ACETYLHEXOSAMINIDASE"/>
    <property type="match status" value="1"/>
</dbReference>
<dbReference type="Pfam" id="PF03174">
    <property type="entry name" value="CHB_HEX_C"/>
    <property type="match status" value="1"/>
</dbReference>
<dbReference type="InterPro" id="IPR029018">
    <property type="entry name" value="Hex-like_dom2"/>
</dbReference>
<dbReference type="PRINTS" id="PR00738">
    <property type="entry name" value="GLHYDRLASE20"/>
</dbReference>
<feature type="compositionally biased region" description="Basic and acidic residues" evidence="8">
    <location>
        <begin position="831"/>
        <end position="840"/>
    </location>
</feature>
<dbReference type="PANTHER" id="PTHR22600">
    <property type="entry name" value="BETA-HEXOSAMINIDASE"/>
    <property type="match status" value="1"/>
</dbReference>
<evidence type="ECO:0000313" key="11">
    <source>
        <dbReference type="EMBL" id="MFL9839963.1"/>
    </source>
</evidence>